<dbReference type="AlphaFoldDB" id="A0A854X3R6"/>
<dbReference type="Proteomes" id="UP000218643">
    <property type="component" value="Unassembled WGS sequence"/>
</dbReference>
<accession>A0A854X3R6</accession>
<reference evidence="1 2" key="2">
    <citation type="submission" date="2017-10" db="EMBL/GenBank/DDBJ databases">
        <title>Rhizosphere-associated Pseudomonas modulate jasmonic acid/salicylic acid antagonism to induce systemic resistance to herbivores at the cost of susceptibility to pathogens.</title>
        <authorList>
            <person name="Haney C.H."/>
            <person name="Wiesmann C.L."/>
            <person name="Shapiro L.R."/>
            <person name="O'Sullivan L.R."/>
            <person name="Khorasani S."/>
            <person name="Melnyk R.A."/>
            <person name="Xiao L."/>
            <person name="Bush J."/>
            <person name="Carrillo J."/>
            <person name="Pierce N.E."/>
            <person name="Ausubel F.M."/>
        </authorList>
    </citation>
    <scope>NUCLEOTIDE SEQUENCE [LARGE SCALE GENOMIC DNA]</scope>
    <source>
        <strain evidence="1 2">CH229</strain>
    </source>
</reference>
<gene>
    <name evidence="1" type="ORF">CP335_08455</name>
</gene>
<reference evidence="1 2" key="1">
    <citation type="submission" date="2017-09" db="EMBL/GenBank/DDBJ databases">
        <authorList>
            <person name="Haney C."/>
            <person name="Melnyk R."/>
        </authorList>
    </citation>
    <scope>NUCLEOTIDE SEQUENCE [LARGE SCALE GENOMIC DNA]</scope>
    <source>
        <strain evidence="1 2">CH229</strain>
    </source>
</reference>
<keyword evidence="1" id="KW-0255">Endonuclease</keyword>
<dbReference type="RefSeq" id="WP_096795568.1">
    <property type="nucleotide sequence ID" value="NZ_NXHE01000007.1"/>
</dbReference>
<keyword evidence="1" id="KW-0540">Nuclease</keyword>
<dbReference type="SUPFAM" id="SSF52980">
    <property type="entry name" value="Restriction endonuclease-like"/>
    <property type="match status" value="1"/>
</dbReference>
<protein>
    <submittedName>
        <fullName evidence="1">Restriction endonuclease</fullName>
    </submittedName>
</protein>
<dbReference type="GO" id="GO:0004519">
    <property type="term" value="F:endonuclease activity"/>
    <property type="evidence" value="ECO:0007669"/>
    <property type="project" value="UniProtKB-KW"/>
</dbReference>
<sequence>MGSHHYPPDVFNLLVAAIPLLCRSKKDVLTFFDGAGVNRSDTAEVAARLKANPSQISKFEIAHSILTKANERGDSGLAARREIIKRVLEFEAFSTCWPDDQLKAKGLVSDLRNAVNIKDSFTRMNREREAERARASDAQRAEALAIARQAEQIEAIGKRLSALFGMTDRPQERGLLLEGVLNDLFKTYGIQVREGFQRRCVDSNIVDEQIDGVIQLAGHLYLIEMKWLNAPVGTAAFSSHLARLLLRSDVRGIFISANGYTQSVINTCAAALTQKTIFLCTLEELVMLLHRKADLVGFLNTKANAALLDKNPFLKILA</sequence>
<proteinExistence type="predicted"/>
<dbReference type="InterPro" id="IPR011335">
    <property type="entry name" value="Restrct_endonuc-II-like"/>
</dbReference>
<evidence type="ECO:0000313" key="1">
    <source>
        <dbReference type="EMBL" id="PCM50221.1"/>
    </source>
</evidence>
<evidence type="ECO:0000313" key="2">
    <source>
        <dbReference type="Proteomes" id="UP000218643"/>
    </source>
</evidence>
<organism evidence="1 2">
    <name type="scientific">Pseudomonas fluorescens</name>
    <dbReference type="NCBI Taxonomy" id="294"/>
    <lineage>
        <taxon>Bacteria</taxon>
        <taxon>Pseudomonadati</taxon>
        <taxon>Pseudomonadota</taxon>
        <taxon>Gammaproteobacteria</taxon>
        <taxon>Pseudomonadales</taxon>
        <taxon>Pseudomonadaceae</taxon>
        <taxon>Pseudomonas</taxon>
    </lineage>
</organism>
<name>A0A854X3R6_PSEFL</name>
<keyword evidence="1" id="KW-0378">Hydrolase</keyword>
<dbReference type="EMBL" id="NXHE01000007">
    <property type="protein sequence ID" value="PCM50221.1"/>
    <property type="molecule type" value="Genomic_DNA"/>
</dbReference>
<comment type="caution">
    <text evidence="1">The sequence shown here is derived from an EMBL/GenBank/DDBJ whole genome shotgun (WGS) entry which is preliminary data.</text>
</comment>